<evidence type="ECO:0000313" key="3">
    <source>
        <dbReference type="EMBL" id="GAA3152527.1"/>
    </source>
</evidence>
<evidence type="ECO:0000259" key="2">
    <source>
        <dbReference type="PROSITE" id="PS51662"/>
    </source>
</evidence>
<dbReference type="RefSeq" id="WP_344863423.1">
    <property type="nucleotide sequence ID" value="NZ_BAAAUT010000044.1"/>
</dbReference>
<dbReference type="PROSITE" id="PS51257">
    <property type="entry name" value="PROKAR_LIPOPROTEIN"/>
    <property type="match status" value="1"/>
</dbReference>
<sequence>MRPLSRLSLTALAVLASCLAIVPVPAAQAAQPAPGSGPPAVRPAAETPALFDDEAGGNANGDDPAIWVHPTVPARSLVVATAKEGGLHVHDLKGDRIQHVPAPAAPGRGDEPGRFNNADVVYGFGGRDLVVVSDRGRDHIRFYAVDAARAAAGRAPLTDVTDPAAPFVFNDTQQGVNDAETAYGLAAWQDATGVYVLVSRRHTTTVALLRLKAVTGGRVGYEEVRRIDLPASFTLPGGAVWSPCLEPGEKPQVEGMVVDAGRDVLYAAQETVGIWRIRADLTGTPVLMDKVRGYGVPGAYDPQTEECAYGEDPGFGGEHLTADAEGLTIYHRSGGRGYLLASSQGDGTFSVYRLEGAGGHLGRFRVGAGRGIDGAEHSDGAAVLNVPLGGRYGRGLLVVHDGVNTPADGERENTNFKFVAWEDVARPLRLAVDTRGWHPRG</sequence>
<dbReference type="InterPro" id="IPR011042">
    <property type="entry name" value="6-blade_b-propeller_TolB-like"/>
</dbReference>
<reference evidence="4" key="1">
    <citation type="journal article" date="2019" name="Int. J. Syst. Evol. Microbiol.">
        <title>The Global Catalogue of Microorganisms (GCM) 10K type strain sequencing project: providing services to taxonomists for standard genome sequencing and annotation.</title>
        <authorList>
            <consortium name="The Broad Institute Genomics Platform"/>
            <consortium name="The Broad Institute Genome Sequencing Center for Infectious Disease"/>
            <person name="Wu L."/>
            <person name="Ma J."/>
        </authorList>
    </citation>
    <scope>NUCLEOTIDE SEQUENCE [LARGE SCALE GENOMIC DNA]</scope>
    <source>
        <strain evidence="4">JCM 9373</strain>
    </source>
</reference>
<dbReference type="Gene3D" id="2.120.10.30">
    <property type="entry name" value="TolB, C-terminal domain"/>
    <property type="match status" value="1"/>
</dbReference>
<dbReference type="SUPFAM" id="SSF50956">
    <property type="entry name" value="Thermostable phytase (3-phytase)"/>
    <property type="match status" value="1"/>
</dbReference>
<dbReference type="Pfam" id="PF02333">
    <property type="entry name" value="Phytase"/>
    <property type="match status" value="2"/>
</dbReference>
<gene>
    <name evidence="3" type="ORF">GCM10010466_49390</name>
</gene>
<feature type="chain" id="PRO_5047476325" evidence="1">
    <location>
        <begin position="30"/>
        <end position="441"/>
    </location>
</feature>
<proteinExistence type="predicted"/>
<evidence type="ECO:0000256" key="1">
    <source>
        <dbReference type="SAM" id="SignalP"/>
    </source>
</evidence>
<keyword evidence="4" id="KW-1185">Reference proteome</keyword>
<keyword evidence="1" id="KW-0732">Signal</keyword>
<organism evidence="3 4">
    <name type="scientific">Planomonospora alba</name>
    <dbReference type="NCBI Taxonomy" id="161354"/>
    <lineage>
        <taxon>Bacteria</taxon>
        <taxon>Bacillati</taxon>
        <taxon>Actinomycetota</taxon>
        <taxon>Actinomycetes</taxon>
        <taxon>Streptosporangiales</taxon>
        <taxon>Streptosporangiaceae</taxon>
        <taxon>Planomonospora</taxon>
    </lineage>
</organism>
<dbReference type="InterPro" id="IPR003431">
    <property type="entry name" value="B-propeller_Phytase"/>
</dbReference>
<dbReference type="EMBL" id="BAAAUT010000044">
    <property type="protein sequence ID" value="GAA3152527.1"/>
    <property type="molecule type" value="Genomic_DNA"/>
</dbReference>
<accession>A0ABP6NLV4</accession>
<protein>
    <submittedName>
        <fullName evidence="3">Phytase</fullName>
    </submittedName>
</protein>
<evidence type="ECO:0000313" key="4">
    <source>
        <dbReference type="Proteomes" id="UP001500320"/>
    </source>
</evidence>
<feature type="domain" description="BPP" evidence="2">
    <location>
        <begin position="31"/>
        <end position="428"/>
    </location>
</feature>
<feature type="signal peptide" evidence="1">
    <location>
        <begin position="1"/>
        <end position="29"/>
    </location>
</feature>
<comment type="caution">
    <text evidence="3">The sequence shown here is derived from an EMBL/GenBank/DDBJ whole genome shotgun (WGS) entry which is preliminary data.</text>
</comment>
<dbReference type="PROSITE" id="PS51662">
    <property type="entry name" value="BP_PHYTASE"/>
    <property type="match status" value="1"/>
</dbReference>
<name>A0ABP6NLV4_9ACTN</name>
<dbReference type="Proteomes" id="UP001500320">
    <property type="component" value="Unassembled WGS sequence"/>
</dbReference>